<protein>
    <submittedName>
        <fullName evidence="8">FAD-binding oxidoreductase</fullName>
    </submittedName>
</protein>
<keyword evidence="4" id="KW-0274">FAD</keyword>
<dbReference type="GO" id="GO:0016491">
    <property type="term" value="F:oxidoreductase activity"/>
    <property type="evidence" value="ECO:0007669"/>
    <property type="project" value="UniProtKB-KW"/>
</dbReference>
<reference evidence="8 9" key="1">
    <citation type="submission" date="2019-09" db="EMBL/GenBank/DDBJ databases">
        <title>Mumia zhuanghuii sp. nov. isolated from the intestinal contents of plateau pika (Ochotona curzoniae) in the Qinghai-Tibet plateau of China.</title>
        <authorList>
            <person name="Tian Z."/>
        </authorList>
    </citation>
    <scope>NUCLEOTIDE SEQUENCE [LARGE SCALE GENOMIC DNA]</scope>
    <source>
        <strain evidence="9">350</strain>
    </source>
</reference>
<dbReference type="Gene3D" id="3.40.462.20">
    <property type="match status" value="1"/>
</dbReference>
<dbReference type="AlphaFoldDB" id="A0A5Q6RZ12"/>
<sequence>MAMSIGPARTSGRAFHCTRRRVQGASQGDPKDSPRARAHGGTRSSPRRQSRRPRKQGSTMTTLTDTIETRPSRHLEPGAVDFDALRAQIGHRLVLPGDPGWAEVSLAWNLAVDQSPSAVVLAESAADVAAAVRFGRAYGVAVAPQAGGHGASARLVGSIVVRSSGLDTIEIDTDARTARVGAGVRWGALQAALDGTGLTGMIGSNPDVSVVGYTLQGGYSWFTRPFGMGADSLRSAEIVDADGVVRHVDDETDAELMWALRGGGGNLAYVTSVEIDLHPAPAIAGGRMLFPIADARSVLNAFADATRTAGEAISLWASLVHVPNLDFMPEEVRGQSFVVVESCTTEGLAGLEKALSPIRAAGVLVYDTVGERTASEVGDICEEPVDPMPAAHSGMGLGELTPATIDALLEVAGKPGAILQVQVRHLGAGRTARRPGLMTEVPSEYIAVALSLLPDPALEPMVRDAFAEVAAALRPWTAGAVGSTLVAAWDTLNRSTSFADRERLADVMAEQDPTGVFRAAVGLS</sequence>
<dbReference type="InterPro" id="IPR016169">
    <property type="entry name" value="FAD-bd_PCMH_sub2"/>
</dbReference>
<dbReference type="InterPro" id="IPR006094">
    <property type="entry name" value="Oxid_FAD_bind_N"/>
</dbReference>
<dbReference type="PANTHER" id="PTHR42973:SF39">
    <property type="entry name" value="FAD-BINDING PCMH-TYPE DOMAIN-CONTAINING PROTEIN"/>
    <property type="match status" value="1"/>
</dbReference>
<dbReference type="SUPFAM" id="SSF56176">
    <property type="entry name" value="FAD-binding/transporter-associated domain-like"/>
    <property type="match status" value="1"/>
</dbReference>
<name>A0A5Q6RZ12_9ACTN</name>
<keyword evidence="3" id="KW-0285">Flavoprotein</keyword>
<evidence type="ECO:0000256" key="6">
    <source>
        <dbReference type="SAM" id="MobiDB-lite"/>
    </source>
</evidence>
<organism evidence="8 9">
    <name type="scientific">Mumia zhuanghuii</name>
    <dbReference type="NCBI Taxonomy" id="2585211"/>
    <lineage>
        <taxon>Bacteria</taxon>
        <taxon>Bacillati</taxon>
        <taxon>Actinomycetota</taxon>
        <taxon>Actinomycetes</taxon>
        <taxon>Propionibacteriales</taxon>
        <taxon>Nocardioidaceae</taxon>
        <taxon>Mumia</taxon>
    </lineage>
</organism>
<dbReference type="Gene3D" id="3.30.43.10">
    <property type="entry name" value="Uridine Diphospho-n-acetylenolpyruvylglucosamine Reductase, domain 2"/>
    <property type="match status" value="1"/>
</dbReference>
<accession>A0A5Q6RZ12</accession>
<evidence type="ECO:0000256" key="3">
    <source>
        <dbReference type="ARBA" id="ARBA00022630"/>
    </source>
</evidence>
<dbReference type="PROSITE" id="PS00862">
    <property type="entry name" value="OX2_COVAL_FAD"/>
    <property type="match status" value="1"/>
</dbReference>
<dbReference type="PROSITE" id="PS51387">
    <property type="entry name" value="FAD_PCMH"/>
    <property type="match status" value="1"/>
</dbReference>
<feature type="compositionally biased region" description="Basic residues" evidence="6">
    <location>
        <begin position="36"/>
        <end position="55"/>
    </location>
</feature>
<comment type="cofactor">
    <cofactor evidence="1">
        <name>FAD</name>
        <dbReference type="ChEBI" id="CHEBI:57692"/>
    </cofactor>
</comment>
<evidence type="ECO:0000256" key="4">
    <source>
        <dbReference type="ARBA" id="ARBA00022827"/>
    </source>
</evidence>
<evidence type="ECO:0000256" key="5">
    <source>
        <dbReference type="ARBA" id="ARBA00023002"/>
    </source>
</evidence>
<dbReference type="GO" id="GO:0071949">
    <property type="term" value="F:FAD binding"/>
    <property type="evidence" value="ECO:0007669"/>
    <property type="project" value="InterPro"/>
</dbReference>
<dbReference type="Pfam" id="PF01565">
    <property type="entry name" value="FAD_binding_4"/>
    <property type="match status" value="1"/>
</dbReference>
<dbReference type="InterPro" id="IPR036318">
    <property type="entry name" value="FAD-bd_PCMH-like_sf"/>
</dbReference>
<proteinExistence type="inferred from homology"/>
<dbReference type="Gene3D" id="3.30.465.10">
    <property type="match status" value="1"/>
</dbReference>
<dbReference type="InterPro" id="IPR016166">
    <property type="entry name" value="FAD-bd_PCMH"/>
</dbReference>
<feature type="region of interest" description="Disordered" evidence="6">
    <location>
        <begin position="1"/>
        <end position="61"/>
    </location>
</feature>
<dbReference type="Proteomes" id="UP000307768">
    <property type="component" value="Unassembled WGS sequence"/>
</dbReference>
<keyword evidence="5" id="KW-0560">Oxidoreductase</keyword>
<evidence type="ECO:0000256" key="2">
    <source>
        <dbReference type="ARBA" id="ARBA00005466"/>
    </source>
</evidence>
<comment type="similarity">
    <text evidence="2">Belongs to the oxygen-dependent FAD-linked oxidoreductase family.</text>
</comment>
<feature type="domain" description="FAD-binding PCMH-type" evidence="7">
    <location>
        <begin position="112"/>
        <end position="280"/>
    </location>
</feature>
<evidence type="ECO:0000256" key="1">
    <source>
        <dbReference type="ARBA" id="ARBA00001974"/>
    </source>
</evidence>
<dbReference type="InterPro" id="IPR050416">
    <property type="entry name" value="FAD-linked_Oxidoreductase"/>
</dbReference>
<dbReference type="EMBL" id="VDFQ02000002">
    <property type="protein sequence ID" value="KAA1423209.1"/>
    <property type="molecule type" value="Genomic_DNA"/>
</dbReference>
<dbReference type="PANTHER" id="PTHR42973">
    <property type="entry name" value="BINDING OXIDOREDUCTASE, PUTATIVE (AFU_ORTHOLOGUE AFUA_1G17690)-RELATED"/>
    <property type="match status" value="1"/>
</dbReference>
<gene>
    <name evidence="8" type="ORF">FE697_006155</name>
</gene>
<dbReference type="InterPro" id="IPR006093">
    <property type="entry name" value="Oxy_OxRdtase_FAD_BS"/>
</dbReference>
<comment type="caution">
    <text evidence="8">The sequence shown here is derived from an EMBL/GenBank/DDBJ whole genome shotgun (WGS) entry which is preliminary data.</text>
</comment>
<evidence type="ECO:0000313" key="8">
    <source>
        <dbReference type="EMBL" id="KAA1423209.1"/>
    </source>
</evidence>
<evidence type="ECO:0000313" key="9">
    <source>
        <dbReference type="Proteomes" id="UP000307768"/>
    </source>
</evidence>
<dbReference type="OrthoDB" id="3682986at2"/>
<evidence type="ECO:0000259" key="7">
    <source>
        <dbReference type="PROSITE" id="PS51387"/>
    </source>
</evidence>
<dbReference type="InterPro" id="IPR016167">
    <property type="entry name" value="FAD-bd_PCMH_sub1"/>
</dbReference>